<protein>
    <submittedName>
        <fullName evidence="1">Uncharacterized protein</fullName>
    </submittedName>
</protein>
<dbReference type="OrthoDB" id="3192989at2759"/>
<evidence type="ECO:0000313" key="2">
    <source>
        <dbReference type="Proteomes" id="UP000027456"/>
    </source>
</evidence>
<dbReference type="Pfam" id="PF18758">
    <property type="entry name" value="KDZ"/>
    <property type="match status" value="1"/>
</dbReference>
<dbReference type="AlphaFoldDB" id="A0A074S5F6"/>
<dbReference type="STRING" id="1423351.A0A074S5F6"/>
<proteinExistence type="predicted"/>
<dbReference type="InterPro" id="IPR040521">
    <property type="entry name" value="KDZ"/>
</dbReference>
<reference evidence="1 2" key="1">
    <citation type="submission" date="2013-12" db="EMBL/GenBank/DDBJ databases">
        <authorList>
            <person name="Cubeta M."/>
            <person name="Pakala S."/>
            <person name="Fedorova N."/>
            <person name="Thomas E."/>
            <person name="Dean R."/>
            <person name="Jabaji S."/>
            <person name="Neate S."/>
            <person name="Toda T."/>
            <person name="Tavantzis S."/>
            <person name="Vilgalys R."/>
            <person name="Bharathan N."/>
            <person name="Pakala S."/>
            <person name="Losada L.S."/>
            <person name="Zafar N."/>
            <person name="Nierman W."/>
        </authorList>
    </citation>
    <scope>NUCLEOTIDE SEQUENCE [LARGE SCALE GENOMIC DNA]</scope>
    <source>
        <strain evidence="1 2">123E</strain>
    </source>
</reference>
<evidence type="ECO:0000313" key="1">
    <source>
        <dbReference type="EMBL" id="KEP45307.1"/>
    </source>
</evidence>
<dbReference type="HOGENOM" id="CLU_003703_13_2_1"/>
<accession>A0A074S5F6</accession>
<sequence>WLFNQLISYDGSFQLVRKNKAYDEQDICLTDRLLYFVSQVHYAAHLVANKDTAYETATKCNNHRAASETWVRKSGVAETGLGAVTCARHTLFMPQGTVNYWLGKCFGTTDFGVGNVMYLLMGEGAEAIGVFYNIFCCWGTHFWKRAPKVLLPEGPLERPARFFGAVPKYHLAAHIDSCYAHFSLNNMEGVGQLDAEGCERAWASLNQASGSTSEKGPGARIDSINHCMNDWNWRKVTTMVTNLIRHFPEAVKMSTKLEELWLIVDGSVSGSRIKKVLDLNLLESERIIDTESVEPALTAPTWLSEGIDIERLQIRLQNDIKRYGKTPTEKQSLELSSRKTSLFARITSHRAHAPLFIDIQLSASDKQPSLAEETDGQPELADLHIPSHIMTLLSKTERTLRVIHLEQELRRAECYETLCRVHTGSSQYTQMIQGKNINARGEIMNMRAQTFITRLSTRVDNTQDDYNCSYQALLNLGLDQKSLRPLQKLRKSDFKDLHLILSASHDVPQGNLRLPWFWQVRESIPGQPDITDQEEFAEAIRVEWFRGRERFKRWKEEVLWLKRELASTLFDFQSRARAWESLSTSTYATRNLGYQVYCLRQRDLFLDLLLDGFTRGKDMLSVSFYALSVHSMFMQ</sequence>
<name>A0A074S5F6_9AGAM</name>
<keyword evidence="2" id="KW-1185">Reference proteome</keyword>
<gene>
    <name evidence="1" type="ORF">V565_289690</name>
</gene>
<comment type="caution">
    <text evidence="1">The sequence shown here is derived from an EMBL/GenBank/DDBJ whole genome shotgun (WGS) entry which is preliminary data.</text>
</comment>
<feature type="non-terminal residue" evidence="1">
    <location>
        <position position="1"/>
    </location>
</feature>
<organism evidence="1 2">
    <name type="scientific">Rhizoctonia solani 123E</name>
    <dbReference type="NCBI Taxonomy" id="1423351"/>
    <lineage>
        <taxon>Eukaryota</taxon>
        <taxon>Fungi</taxon>
        <taxon>Dikarya</taxon>
        <taxon>Basidiomycota</taxon>
        <taxon>Agaricomycotina</taxon>
        <taxon>Agaricomycetes</taxon>
        <taxon>Cantharellales</taxon>
        <taxon>Ceratobasidiaceae</taxon>
        <taxon>Rhizoctonia</taxon>
    </lineage>
</organism>
<dbReference type="EMBL" id="AZST01001968">
    <property type="protein sequence ID" value="KEP45307.1"/>
    <property type="molecule type" value="Genomic_DNA"/>
</dbReference>
<dbReference type="Proteomes" id="UP000027456">
    <property type="component" value="Unassembled WGS sequence"/>
</dbReference>